<dbReference type="GO" id="GO:0005737">
    <property type="term" value="C:cytoplasm"/>
    <property type="evidence" value="ECO:0007669"/>
    <property type="project" value="TreeGrafter"/>
</dbReference>
<evidence type="ECO:0000313" key="6">
    <source>
        <dbReference type="EMBL" id="SPM42630.1"/>
    </source>
</evidence>
<accession>A0A2U3PFV5</accession>
<dbReference type="AlphaFoldDB" id="A0A2U3PFV5"/>
<evidence type="ECO:0000256" key="3">
    <source>
        <dbReference type="ARBA" id="ARBA00022827"/>
    </source>
</evidence>
<dbReference type="GO" id="GO:0016651">
    <property type="term" value="F:oxidoreductase activity, acting on NAD(P)H"/>
    <property type="evidence" value="ECO:0007669"/>
    <property type="project" value="TreeGrafter"/>
</dbReference>
<keyword evidence="4" id="KW-0560">Oxidoreductase</keyword>
<feature type="region of interest" description="Disordered" evidence="5">
    <location>
        <begin position="44"/>
        <end position="65"/>
    </location>
</feature>
<evidence type="ECO:0000256" key="1">
    <source>
        <dbReference type="ARBA" id="ARBA00001974"/>
    </source>
</evidence>
<reference evidence="6 7" key="1">
    <citation type="submission" date="2017-01" db="EMBL/GenBank/DDBJ databases">
        <authorList>
            <consortium name="Urmite Genomes"/>
        </authorList>
    </citation>
    <scope>NUCLEOTIDE SEQUENCE [LARGE SCALE GENOMIC DNA]</scope>
    <source>
        <strain evidence="6 7">AB215</strain>
    </source>
</reference>
<evidence type="ECO:0000256" key="5">
    <source>
        <dbReference type="SAM" id="MobiDB-lite"/>
    </source>
</evidence>
<keyword evidence="7" id="KW-1185">Reference proteome</keyword>
<name>A0A2U3PFV5_9MYCO</name>
<dbReference type="SUPFAM" id="SSF51905">
    <property type="entry name" value="FAD/NAD(P)-binding domain"/>
    <property type="match status" value="1"/>
</dbReference>
<sequence length="65" mass="6860">MASSTTFVITGGGLAGVKAVEALRDNDFDGRIILFADEPYLPSERPPLSKEYLADPQSSLSGLSS</sequence>
<gene>
    <name evidence="6" type="ORF">MNAB215_4850</name>
</gene>
<dbReference type="PANTHER" id="PTHR43557">
    <property type="entry name" value="APOPTOSIS-INDUCING FACTOR 1"/>
    <property type="match status" value="1"/>
</dbReference>
<dbReference type="InterPro" id="IPR050446">
    <property type="entry name" value="FAD-oxidoreductase/Apoptosis"/>
</dbReference>
<evidence type="ECO:0000256" key="4">
    <source>
        <dbReference type="ARBA" id="ARBA00023002"/>
    </source>
</evidence>
<evidence type="ECO:0000313" key="7">
    <source>
        <dbReference type="Proteomes" id="UP000240424"/>
    </source>
</evidence>
<proteinExistence type="predicted"/>
<dbReference type="InterPro" id="IPR036188">
    <property type="entry name" value="FAD/NAD-bd_sf"/>
</dbReference>
<keyword evidence="2" id="KW-0285">Flavoprotein</keyword>
<organism evidence="6 7">
    <name type="scientific">Mycobacterium numidiamassiliense</name>
    <dbReference type="NCBI Taxonomy" id="1841861"/>
    <lineage>
        <taxon>Bacteria</taxon>
        <taxon>Bacillati</taxon>
        <taxon>Actinomycetota</taxon>
        <taxon>Actinomycetes</taxon>
        <taxon>Mycobacteriales</taxon>
        <taxon>Mycobacteriaceae</taxon>
        <taxon>Mycobacterium</taxon>
    </lineage>
</organism>
<dbReference type="Gene3D" id="3.50.50.60">
    <property type="entry name" value="FAD/NAD(P)-binding domain"/>
    <property type="match status" value="1"/>
</dbReference>
<feature type="compositionally biased region" description="Polar residues" evidence="5">
    <location>
        <begin position="56"/>
        <end position="65"/>
    </location>
</feature>
<dbReference type="PANTHER" id="PTHR43557:SF2">
    <property type="entry name" value="RIESKE DOMAIN-CONTAINING PROTEIN-RELATED"/>
    <property type="match status" value="1"/>
</dbReference>
<keyword evidence="3" id="KW-0274">FAD</keyword>
<protein>
    <submittedName>
        <fullName evidence="6">NADPH-dependent 2,4-dienoyl-CoA reductase, sulfur reductase, or a related oxidoreductase</fullName>
    </submittedName>
</protein>
<dbReference type="Proteomes" id="UP000240424">
    <property type="component" value="Unassembled WGS sequence"/>
</dbReference>
<dbReference type="EMBL" id="FUEZ01000004">
    <property type="protein sequence ID" value="SPM42630.1"/>
    <property type="molecule type" value="Genomic_DNA"/>
</dbReference>
<comment type="cofactor">
    <cofactor evidence="1">
        <name>FAD</name>
        <dbReference type="ChEBI" id="CHEBI:57692"/>
    </cofactor>
</comment>
<dbReference type="STRING" id="1841861.GCA_900157365_03170"/>
<evidence type="ECO:0000256" key="2">
    <source>
        <dbReference type="ARBA" id="ARBA00022630"/>
    </source>
</evidence>